<accession>A0A9P7A2G9</accession>
<reference evidence="3" key="1">
    <citation type="journal article" date="2020" name="New Phytol.">
        <title>Comparative genomics reveals dynamic genome evolution in host specialist ectomycorrhizal fungi.</title>
        <authorList>
            <person name="Lofgren L.A."/>
            <person name="Nguyen N.H."/>
            <person name="Vilgalys R."/>
            <person name="Ruytinx J."/>
            <person name="Liao H.L."/>
            <person name="Branco S."/>
            <person name="Kuo A."/>
            <person name="LaButti K."/>
            <person name="Lipzen A."/>
            <person name="Andreopoulos W."/>
            <person name="Pangilinan J."/>
            <person name="Riley R."/>
            <person name="Hundley H."/>
            <person name="Na H."/>
            <person name="Barry K."/>
            <person name="Grigoriev I.V."/>
            <person name="Stajich J.E."/>
            <person name="Kennedy P.G."/>
        </authorList>
    </citation>
    <scope>NUCLEOTIDE SEQUENCE</scope>
    <source>
        <strain evidence="3">DOB743</strain>
    </source>
</reference>
<dbReference type="AlphaFoldDB" id="A0A9P7A2G9"/>
<organism evidence="3 4">
    <name type="scientific">Suillus placidus</name>
    <dbReference type="NCBI Taxonomy" id="48579"/>
    <lineage>
        <taxon>Eukaryota</taxon>
        <taxon>Fungi</taxon>
        <taxon>Dikarya</taxon>
        <taxon>Basidiomycota</taxon>
        <taxon>Agaricomycotina</taxon>
        <taxon>Agaricomycetes</taxon>
        <taxon>Agaricomycetidae</taxon>
        <taxon>Boletales</taxon>
        <taxon>Suillineae</taxon>
        <taxon>Suillaceae</taxon>
        <taxon>Suillus</taxon>
    </lineage>
</organism>
<keyword evidence="2" id="KW-0732">Signal</keyword>
<keyword evidence="1" id="KW-0812">Transmembrane</keyword>
<keyword evidence="1" id="KW-0472">Membrane</keyword>
<sequence>MYLLLHTIAIRIILAAPAGSNTARRASIAGSSVIMTQGTYPDCSSTGTSHNFLASNMLESGSTASVPATTTVTGSVTSIMPTAPTGTLLTAPTANDELSNTCTCRTFNIDATFPVEVYMVGIILAISFAGIMIALIIMCKKKFNSTTHSAVRAQELWLLGKMFSYLQPNTAV</sequence>
<protein>
    <submittedName>
        <fullName evidence="3">Uncharacterized protein</fullName>
    </submittedName>
</protein>
<feature type="signal peptide" evidence="2">
    <location>
        <begin position="1"/>
        <end position="15"/>
    </location>
</feature>
<dbReference type="Proteomes" id="UP000714275">
    <property type="component" value="Unassembled WGS sequence"/>
</dbReference>
<comment type="caution">
    <text evidence="3">The sequence shown here is derived from an EMBL/GenBank/DDBJ whole genome shotgun (WGS) entry which is preliminary data.</text>
</comment>
<feature type="transmembrane region" description="Helical" evidence="1">
    <location>
        <begin position="117"/>
        <end position="139"/>
    </location>
</feature>
<keyword evidence="1" id="KW-1133">Transmembrane helix</keyword>
<evidence type="ECO:0000313" key="4">
    <source>
        <dbReference type="Proteomes" id="UP000714275"/>
    </source>
</evidence>
<evidence type="ECO:0000256" key="2">
    <source>
        <dbReference type="SAM" id="SignalP"/>
    </source>
</evidence>
<gene>
    <name evidence="3" type="ORF">EV702DRAFT_1042351</name>
</gene>
<dbReference type="EMBL" id="JABBWD010000006">
    <property type="protein sequence ID" value="KAG1781219.1"/>
    <property type="molecule type" value="Genomic_DNA"/>
</dbReference>
<evidence type="ECO:0000256" key="1">
    <source>
        <dbReference type="SAM" id="Phobius"/>
    </source>
</evidence>
<name>A0A9P7A2G9_9AGAM</name>
<proteinExistence type="predicted"/>
<feature type="chain" id="PRO_5040379681" evidence="2">
    <location>
        <begin position="16"/>
        <end position="172"/>
    </location>
</feature>
<keyword evidence="4" id="KW-1185">Reference proteome</keyword>
<dbReference type="OrthoDB" id="2680803at2759"/>
<evidence type="ECO:0000313" key="3">
    <source>
        <dbReference type="EMBL" id="KAG1781219.1"/>
    </source>
</evidence>